<protein>
    <recommendedName>
        <fullName evidence="1">CD-NTase-associated protein 15 domain-containing protein</fullName>
    </recommendedName>
</protein>
<dbReference type="Pfam" id="PF18153">
    <property type="entry name" value="Cap15_CD_rec"/>
    <property type="match status" value="1"/>
</dbReference>
<gene>
    <name evidence="2" type="ORF">GCM10009802_14770</name>
</gene>
<keyword evidence="3" id="KW-1185">Reference proteome</keyword>
<dbReference type="Proteomes" id="UP001500443">
    <property type="component" value="Unassembled WGS sequence"/>
</dbReference>
<accession>A0ABN2XQE5</accession>
<comment type="caution">
    <text evidence="2">The sequence shown here is derived from an EMBL/GenBank/DDBJ whole genome shotgun (WGS) entry which is preliminary data.</text>
</comment>
<sequence>MPRLAGAAREDYQQPYIEQTFCSQHATLRSKESTSRSSSATTHSLANCITAEIRLVYDNTPRAEHQYRSPRHERTCHISVTGLMPQTATGHYFTSRLTAGDMDFTLLSCSTGFGTFAEAQAADPEHTTG</sequence>
<dbReference type="RefSeq" id="WP_344288996.1">
    <property type="nucleotide sequence ID" value="NZ_BAAAPF010000025.1"/>
</dbReference>
<name>A0ABN2XQE5_9ACTN</name>
<reference evidence="2 3" key="1">
    <citation type="journal article" date="2019" name="Int. J. Syst. Evol. Microbiol.">
        <title>The Global Catalogue of Microorganisms (GCM) 10K type strain sequencing project: providing services to taxonomists for standard genome sequencing and annotation.</title>
        <authorList>
            <consortium name="The Broad Institute Genomics Platform"/>
            <consortium name="The Broad Institute Genome Sequencing Center for Infectious Disease"/>
            <person name="Wu L."/>
            <person name="Ma J."/>
        </authorList>
    </citation>
    <scope>NUCLEOTIDE SEQUENCE [LARGE SCALE GENOMIC DNA]</scope>
    <source>
        <strain evidence="2 3">JCM 15481</strain>
    </source>
</reference>
<evidence type="ECO:0000313" key="2">
    <source>
        <dbReference type="EMBL" id="GAA2114995.1"/>
    </source>
</evidence>
<proteinExistence type="predicted"/>
<organism evidence="2 3">
    <name type="scientific">Streptomyces synnematoformans</name>
    <dbReference type="NCBI Taxonomy" id="415721"/>
    <lineage>
        <taxon>Bacteria</taxon>
        <taxon>Bacillati</taxon>
        <taxon>Actinomycetota</taxon>
        <taxon>Actinomycetes</taxon>
        <taxon>Kitasatosporales</taxon>
        <taxon>Streptomycetaceae</taxon>
        <taxon>Streptomyces</taxon>
    </lineage>
</organism>
<dbReference type="EMBL" id="BAAAPF010000025">
    <property type="protein sequence ID" value="GAA2114995.1"/>
    <property type="molecule type" value="Genomic_DNA"/>
</dbReference>
<evidence type="ECO:0000313" key="3">
    <source>
        <dbReference type="Proteomes" id="UP001500443"/>
    </source>
</evidence>
<feature type="domain" description="CD-NTase-associated protein 15" evidence="1">
    <location>
        <begin position="16"/>
        <end position="105"/>
    </location>
</feature>
<evidence type="ECO:0000259" key="1">
    <source>
        <dbReference type="Pfam" id="PF18153"/>
    </source>
</evidence>
<dbReference type="InterPro" id="IPR041208">
    <property type="entry name" value="Cap15"/>
</dbReference>